<proteinExistence type="predicted"/>
<protein>
    <recommendedName>
        <fullName evidence="4">RRM domain-containing protein</fullName>
    </recommendedName>
</protein>
<evidence type="ECO:0000256" key="1">
    <source>
        <dbReference type="ARBA" id="ARBA00022884"/>
    </source>
</evidence>
<dbReference type="InterPro" id="IPR000504">
    <property type="entry name" value="RRM_dom"/>
</dbReference>
<feature type="region of interest" description="Disordered" evidence="3">
    <location>
        <begin position="122"/>
        <end position="175"/>
    </location>
</feature>
<dbReference type="GO" id="GO:0005686">
    <property type="term" value="C:U2 snRNP"/>
    <property type="evidence" value="ECO:0007669"/>
    <property type="project" value="TreeGrafter"/>
</dbReference>
<name>A0AAV1IGE3_9CHLO</name>
<accession>A0AAV1IGE3</accession>
<sequence>MNPLTQIKNTQKVTKQEIAAGVSDSGSWHARFKHSAYIFAGGLPYQLTEGDLLAVFSQYGEIVDVNLVKDRETGKSRGFAFLAYEDQRSTVVAVDNLSGARVIGRTIRVDHVDNYKIKRAEVEGREVSDSDEEEGEGADEEAEARDAAVEAAELDGATVERVATGSAAGTAGAEPWADKTSVLAALQEAGPMRPKRPHAQHDAEDPMSGMQLDEDEDPLLLMGSGKKAKKAKKEKKEKKKDKQKHQKERKDTTGYHGSEAQEAAAMLRGESEEVAADAPPNGASHANEPRRSAPAQGRHQPRAEDEGPSRDHHSAHDSRKRHEREHTRDAGRGDGREYDRHREHRHEQSRSHRDSGKSNERTTHRYSDHRL</sequence>
<dbReference type="GO" id="GO:0071011">
    <property type="term" value="C:precatalytic spliceosome"/>
    <property type="evidence" value="ECO:0007669"/>
    <property type="project" value="TreeGrafter"/>
</dbReference>
<dbReference type="SUPFAM" id="SSF54928">
    <property type="entry name" value="RNA-binding domain, RBD"/>
    <property type="match status" value="1"/>
</dbReference>
<evidence type="ECO:0000256" key="2">
    <source>
        <dbReference type="PROSITE-ProRule" id="PRU00176"/>
    </source>
</evidence>
<dbReference type="PANTHER" id="PTHR45880:SF1">
    <property type="entry name" value="RNA-BINDING MOTIF PROTEIN, X-LINKED 2"/>
    <property type="match status" value="1"/>
</dbReference>
<dbReference type="InterPro" id="IPR035979">
    <property type="entry name" value="RBD_domain_sf"/>
</dbReference>
<evidence type="ECO:0000256" key="3">
    <source>
        <dbReference type="SAM" id="MobiDB-lite"/>
    </source>
</evidence>
<dbReference type="AlphaFoldDB" id="A0AAV1IGE3"/>
<reference evidence="5 6" key="1">
    <citation type="submission" date="2023-10" db="EMBL/GenBank/DDBJ databases">
        <authorList>
            <person name="Maclean D."/>
            <person name="Macfadyen A."/>
        </authorList>
    </citation>
    <scope>NUCLEOTIDE SEQUENCE [LARGE SCALE GENOMIC DNA]</scope>
</reference>
<dbReference type="GO" id="GO:0003723">
    <property type="term" value="F:RNA binding"/>
    <property type="evidence" value="ECO:0007669"/>
    <property type="project" value="UniProtKB-UniRule"/>
</dbReference>
<feature type="domain" description="RRM" evidence="4">
    <location>
        <begin position="36"/>
        <end position="114"/>
    </location>
</feature>
<dbReference type="SMART" id="SM00360">
    <property type="entry name" value="RRM"/>
    <property type="match status" value="1"/>
</dbReference>
<evidence type="ECO:0000259" key="4">
    <source>
        <dbReference type="PROSITE" id="PS50102"/>
    </source>
</evidence>
<dbReference type="PROSITE" id="PS50102">
    <property type="entry name" value="RRM"/>
    <property type="match status" value="1"/>
</dbReference>
<evidence type="ECO:0000313" key="5">
    <source>
        <dbReference type="EMBL" id="CAK0786383.1"/>
    </source>
</evidence>
<dbReference type="Proteomes" id="UP001314263">
    <property type="component" value="Unassembled WGS sequence"/>
</dbReference>
<dbReference type="Gene3D" id="3.30.70.330">
    <property type="match status" value="1"/>
</dbReference>
<dbReference type="EMBL" id="CAUYUE010000014">
    <property type="protein sequence ID" value="CAK0786383.1"/>
    <property type="molecule type" value="Genomic_DNA"/>
</dbReference>
<dbReference type="InterPro" id="IPR051847">
    <property type="entry name" value="RNA_proc/Spliceosome_comp"/>
</dbReference>
<dbReference type="InterPro" id="IPR012677">
    <property type="entry name" value="Nucleotide-bd_a/b_plait_sf"/>
</dbReference>
<dbReference type="Pfam" id="PF00076">
    <property type="entry name" value="RRM_1"/>
    <property type="match status" value="1"/>
</dbReference>
<feature type="compositionally biased region" description="Basic and acidic residues" evidence="3">
    <location>
        <begin position="324"/>
        <end position="371"/>
    </location>
</feature>
<dbReference type="PANTHER" id="PTHR45880">
    <property type="entry name" value="RNA-BINDING MOTIF PROTEIN, X-LINKED 2"/>
    <property type="match status" value="1"/>
</dbReference>
<dbReference type="InterPro" id="IPR045844">
    <property type="entry name" value="RRM_Ist3-like"/>
</dbReference>
<feature type="region of interest" description="Disordered" evidence="3">
    <location>
        <begin position="190"/>
        <end position="371"/>
    </location>
</feature>
<feature type="compositionally biased region" description="Low complexity" evidence="3">
    <location>
        <begin position="163"/>
        <end position="173"/>
    </location>
</feature>
<dbReference type="CDD" id="cd12411">
    <property type="entry name" value="RRM_ist3_like"/>
    <property type="match status" value="1"/>
</dbReference>
<dbReference type="GO" id="GO:0000398">
    <property type="term" value="P:mRNA splicing, via spliceosome"/>
    <property type="evidence" value="ECO:0007669"/>
    <property type="project" value="InterPro"/>
</dbReference>
<evidence type="ECO:0000313" key="6">
    <source>
        <dbReference type="Proteomes" id="UP001314263"/>
    </source>
</evidence>
<keyword evidence="1 2" id="KW-0694">RNA-binding</keyword>
<organism evidence="5 6">
    <name type="scientific">Coccomyxa viridis</name>
    <dbReference type="NCBI Taxonomy" id="1274662"/>
    <lineage>
        <taxon>Eukaryota</taxon>
        <taxon>Viridiplantae</taxon>
        <taxon>Chlorophyta</taxon>
        <taxon>core chlorophytes</taxon>
        <taxon>Trebouxiophyceae</taxon>
        <taxon>Trebouxiophyceae incertae sedis</taxon>
        <taxon>Coccomyxaceae</taxon>
        <taxon>Coccomyxa</taxon>
    </lineage>
</organism>
<dbReference type="GO" id="GO:0071013">
    <property type="term" value="C:catalytic step 2 spliceosome"/>
    <property type="evidence" value="ECO:0007669"/>
    <property type="project" value="TreeGrafter"/>
</dbReference>
<feature type="compositionally biased region" description="Basic and acidic residues" evidence="3">
    <location>
        <begin position="301"/>
        <end position="317"/>
    </location>
</feature>
<feature type="compositionally biased region" description="Basic residues" evidence="3">
    <location>
        <begin position="226"/>
        <end position="247"/>
    </location>
</feature>
<comment type="caution">
    <text evidence="5">The sequence shown here is derived from an EMBL/GenBank/DDBJ whole genome shotgun (WGS) entry which is preliminary data.</text>
</comment>
<gene>
    <name evidence="5" type="ORF">CVIRNUC_009596</name>
</gene>
<feature type="compositionally biased region" description="Acidic residues" evidence="3">
    <location>
        <begin position="129"/>
        <end position="143"/>
    </location>
</feature>
<keyword evidence="6" id="KW-1185">Reference proteome</keyword>